<evidence type="ECO:0000259" key="8">
    <source>
        <dbReference type="Pfam" id="PF04138"/>
    </source>
</evidence>
<keyword evidence="4 7" id="KW-1133">Transmembrane helix</keyword>
<dbReference type="Proteomes" id="UP000196138">
    <property type="component" value="Chromosome"/>
</dbReference>
<evidence type="ECO:0000256" key="5">
    <source>
        <dbReference type="ARBA" id="ARBA00023136"/>
    </source>
</evidence>
<evidence type="ECO:0000256" key="1">
    <source>
        <dbReference type="ARBA" id="ARBA00004141"/>
    </source>
</evidence>
<evidence type="ECO:0000256" key="7">
    <source>
        <dbReference type="SAM" id="Phobius"/>
    </source>
</evidence>
<keyword evidence="10" id="KW-1185">Reference proteome</keyword>
<evidence type="ECO:0000256" key="4">
    <source>
        <dbReference type="ARBA" id="ARBA00022989"/>
    </source>
</evidence>
<evidence type="ECO:0000313" key="10">
    <source>
        <dbReference type="Proteomes" id="UP000196138"/>
    </source>
</evidence>
<dbReference type="InterPro" id="IPR051401">
    <property type="entry name" value="GtrA_CellWall_Glycosyl"/>
</dbReference>
<dbReference type="KEGG" id="cser:CCO03_17960"/>
<keyword evidence="5 7" id="KW-0472">Membrane</keyword>
<dbReference type="PANTHER" id="PTHR38459">
    <property type="entry name" value="PROPHAGE BACTOPRENOL-LINKED GLUCOSE TRANSLOCASE HOMOLOG"/>
    <property type="match status" value="1"/>
</dbReference>
<dbReference type="Pfam" id="PF04138">
    <property type="entry name" value="GtrA_DPMS_TM"/>
    <property type="match status" value="1"/>
</dbReference>
<proteinExistence type="inferred from homology"/>
<evidence type="ECO:0000256" key="3">
    <source>
        <dbReference type="ARBA" id="ARBA00022692"/>
    </source>
</evidence>
<evidence type="ECO:0000313" key="9">
    <source>
        <dbReference type="EMBL" id="ARU06309.1"/>
    </source>
</evidence>
<protein>
    <recommendedName>
        <fullName evidence="8">GtrA/DPMS transmembrane domain-containing protein</fullName>
    </recommendedName>
</protein>
<sequence length="156" mass="16641">MPPRAPSHLPPSATAAAARNGAGPVPTRLQAWLARLPRSVRFVLTGGLNTGLTYGLYLVLLAPLGYRWAYGLAFVAGIALSYAMLRWLVFRAPGRRHAWALVAATQLGQFVVGLAVVELWVAVLGWPSSLAALASVAVCVPLTYAVHRWVFRAGVA</sequence>
<dbReference type="GO" id="GO:0005886">
    <property type="term" value="C:plasma membrane"/>
    <property type="evidence" value="ECO:0007669"/>
    <property type="project" value="TreeGrafter"/>
</dbReference>
<feature type="region of interest" description="Disordered" evidence="6">
    <location>
        <begin position="1"/>
        <end position="22"/>
    </location>
</feature>
<gene>
    <name evidence="9" type="ORF">CCO03_17960</name>
</gene>
<name>A0A1Y0ESN8_9BURK</name>
<organism evidence="9 10">
    <name type="scientific">Comamonas serinivorans</name>
    <dbReference type="NCBI Taxonomy" id="1082851"/>
    <lineage>
        <taxon>Bacteria</taxon>
        <taxon>Pseudomonadati</taxon>
        <taxon>Pseudomonadota</taxon>
        <taxon>Betaproteobacteria</taxon>
        <taxon>Burkholderiales</taxon>
        <taxon>Comamonadaceae</taxon>
        <taxon>Comamonas</taxon>
    </lineage>
</organism>
<feature type="transmembrane region" description="Helical" evidence="7">
    <location>
        <begin position="42"/>
        <end position="62"/>
    </location>
</feature>
<dbReference type="InterPro" id="IPR007267">
    <property type="entry name" value="GtrA_DPMS_TM"/>
</dbReference>
<feature type="transmembrane region" description="Helical" evidence="7">
    <location>
        <begin position="129"/>
        <end position="151"/>
    </location>
</feature>
<evidence type="ECO:0000256" key="6">
    <source>
        <dbReference type="SAM" id="MobiDB-lite"/>
    </source>
</evidence>
<feature type="transmembrane region" description="Helical" evidence="7">
    <location>
        <begin position="101"/>
        <end position="123"/>
    </location>
</feature>
<keyword evidence="3 7" id="KW-0812">Transmembrane</keyword>
<reference evidence="9 10" key="1">
    <citation type="submission" date="2017-05" db="EMBL/GenBank/DDBJ databases">
        <authorList>
            <person name="Song R."/>
            <person name="Chenine A.L."/>
            <person name="Ruprecht R.M."/>
        </authorList>
    </citation>
    <scope>NUCLEOTIDE SEQUENCE [LARGE SCALE GENOMIC DNA]</scope>
    <source>
        <strain evidence="9 10">DSM 26136</strain>
    </source>
</reference>
<comment type="subcellular location">
    <subcellularLocation>
        <location evidence="1">Membrane</location>
        <topology evidence="1">Multi-pass membrane protein</topology>
    </subcellularLocation>
</comment>
<accession>A0A1Y0ESN8</accession>
<feature type="domain" description="GtrA/DPMS transmembrane" evidence="8">
    <location>
        <begin position="41"/>
        <end position="150"/>
    </location>
</feature>
<evidence type="ECO:0000256" key="2">
    <source>
        <dbReference type="ARBA" id="ARBA00009399"/>
    </source>
</evidence>
<dbReference type="OrthoDB" id="8913831at2"/>
<feature type="transmembrane region" description="Helical" evidence="7">
    <location>
        <begin position="68"/>
        <end position="89"/>
    </location>
</feature>
<feature type="compositionally biased region" description="Low complexity" evidence="6">
    <location>
        <begin position="10"/>
        <end position="22"/>
    </location>
</feature>
<dbReference type="PANTHER" id="PTHR38459:SF1">
    <property type="entry name" value="PROPHAGE BACTOPRENOL-LINKED GLUCOSE TRANSLOCASE HOMOLOG"/>
    <property type="match status" value="1"/>
</dbReference>
<dbReference type="GO" id="GO:0000271">
    <property type="term" value="P:polysaccharide biosynthetic process"/>
    <property type="evidence" value="ECO:0007669"/>
    <property type="project" value="InterPro"/>
</dbReference>
<comment type="similarity">
    <text evidence="2">Belongs to the GtrA family.</text>
</comment>
<dbReference type="EMBL" id="CP021455">
    <property type="protein sequence ID" value="ARU06309.1"/>
    <property type="molecule type" value="Genomic_DNA"/>
</dbReference>
<dbReference type="AlphaFoldDB" id="A0A1Y0ESN8"/>
<dbReference type="RefSeq" id="WP_087283330.1">
    <property type="nucleotide sequence ID" value="NZ_CP021455.1"/>
</dbReference>